<keyword evidence="5" id="KW-0762">Sugar transport</keyword>
<keyword evidence="9" id="KW-0406">Ion transport</keyword>
<evidence type="ECO:0000313" key="18">
    <source>
        <dbReference type="EMBL" id="EDX70598.1"/>
    </source>
</evidence>
<evidence type="ECO:0000256" key="4">
    <source>
        <dbReference type="ARBA" id="ARBA00022452"/>
    </source>
</evidence>
<dbReference type="Pfam" id="PF02563">
    <property type="entry name" value="Poly_export"/>
    <property type="match status" value="1"/>
</dbReference>
<keyword evidence="4" id="KW-1134">Transmembrane beta strand</keyword>
<evidence type="ECO:0000256" key="14">
    <source>
        <dbReference type="ARBA" id="ARBA00023288"/>
    </source>
</evidence>
<evidence type="ECO:0000259" key="15">
    <source>
        <dbReference type="Pfam" id="PF02563"/>
    </source>
</evidence>
<keyword evidence="19" id="KW-1185">Reference proteome</keyword>
<dbReference type="PANTHER" id="PTHR33619:SF3">
    <property type="entry name" value="POLYSACCHARIDE EXPORT PROTEIN GFCE-RELATED"/>
    <property type="match status" value="1"/>
</dbReference>
<keyword evidence="14" id="KW-0449">Lipoprotein</keyword>
<dbReference type="STRING" id="118168.MC7420_917"/>
<dbReference type="GO" id="GO:0015159">
    <property type="term" value="F:polysaccharide transmembrane transporter activity"/>
    <property type="evidence" value="ECO:0007669"/>
    <property type="project" value="InterPro"/>
</dbReference>
<evidence type="ECO:0000256" key="3">
    <source>
        <dbReference type="ARBA" id="ARBA00022448"/>
    </source>
</evidence>
<evidence type="ECO:0000256" key="10">
    <source>
        <dbReference type="ARBA" id="ARBA00023114"/>
    </source>
</evidence>
<keyword evidence="13" id="KW-0998">Cell outer membrane</keyword>
<dbReference type="InterPro" id="IPR019554">
    <property type="entry name" value="Soluble_ligand-bd"/>
</dbReference>
<evidence type="ECO:0000256" key="6">
    <source>
        <dbReference type="ARBA" id="ARBA00022692"/>
    </source>
</evidence>
<dbReference type="Pfam" id="PF10531">
    <property type="entry name" value="SLBB"/>
    <property type="match status" value="1"/>
</dbReference>
<dbReference type="HOGENOM" id="CLU_022181_1_0_3"/>
<keyword evidence="11" id="KW-0472">Membrane</keyword>
<comment type="similarity">
    <text evidence="2">Belongs to the BexD/CtrA/VexA family.</text>
</comment>
<dbReference type="InterPro" id="IPR003715">
    <property type="entry name" value="Poly_export_N"/>
</dbReference>
<evidence type="ECO:0000256" key="12">
    <source>
        <dbReference type="ARBA" id="ARBA00023139"/>
    </source>
</evidence>
<proteinExistence type="inferred from homology"/>
<reference evidence="18 19" key="1">
    <citation type="submission" date="2008-07" db="EMBL/GenBank/DDBJ databases">
        <authorList>
            <person name="Tandeau de Marsac N."/>
            <person name="Ferriera S."/>
            <person name="Johnson J."/>
            <person name="Kravitz S."/>
            <person name="Beeson K."/>
            <person name="Sutton G."/>
            <person name="Rogers Y.-H."/>
            <person name="Friedman R."/>
            <person name="Frazier M."/>
            <person name="Venter J.C."/>
        </authorList>
    </citation>
    <scope>NUCLEOTIDE SEQUENCE [LARGE SCALE GENOMIC DNA]</scope>
    <source>
        <strain evidence="18 19">PCC 7420</strain>
    </source>
</reference>
<protein>
    <submittedName>
        <fullName evidence="18">Polysaccharide biosynthesis/export protein</fullName>
    </submittedName>
</protein>
<dbReference type="GO" id="GO:0009279">
    <property type="term" value="C:cell outer membrane"/>
    <property type="evidence" value="ECO:0007669"/>
    <property type="project" value="UniProtKB-SubCell"/>
</dbReference>
<evidence type="ECO:0000256" key="5">
    <source>
        <dbReference type="ARBA" id="ARBA00022597"/>
    </source>
</evidence>
<evidence type="ECO:0000256" key="9">
    <source>
        <dbReference type="ARBA" id="ARBA00023065"/>
    </source>
</evidence>
<evidence type="ECO:0000256" key="13">
    <source>
        <dbReference type="ARBA" id="ARBA00023237"/>
    </source>
</evidence>
<dbReference type="GO" id="GO:0015288">
    <property type="term" value="F:porin activity"/>
    <property type="evidence" value="ECO:0007669"/>
    <property type="project" value="UniProtKB-KW"/>
</dbReference>
<keyword evidence="6" id="KW-0812">Transmembrane</keyword>
<keyword evidence="3" id="KW-0813">Transport</keyword>
<dbReference type="InterPro" id="IPR054765">
    <property type="entry name" value="SLBB_dom"/>
</dbReference>
<evidence type="ECO:0000313" key="19">
    <source>
        <dbReference type="Proteomes" id="UP000003835"/>
    </source>
</evidence>
<dbReference type="eggNOG" id="COG1596">
    <property type="taxonomic scope" value="Bacteria"/>
</dbReference>
<evidence type="ECO:0000256" key="7">
    <source>
        <dbReference type="ARBA" id="ARBA00022729"/>
    </source>
</evidence>
<keyword evidence="10" id="KW-0626">Porin</keyword>
<organism evidence="18 19">
    <name type="scientific">Coleofasciculus chthonoplastes PCC 7420</name>
    <dbReference type="NCBI Taxonomy" id="118168"/>
    <lineage>
        <taxon>Bacteria</taxon>
        <taxon>Bacillati</taxon>
        <taxon>Cyanobacteriota</taxon>
        <taxon>Cyanophyceae</taxon>
        <taxon>Coleofasciculales</taxon>
        <taxon>Coleofasciculaceae</taxon>
        <taxon>Coleofasciculus</taxon>
    </lineage>
</organism>
<dbReference type="Pfam" id="PF22461">
    <property type="entry name" value="SLBB_2"/>
    <property type="match status" value="1"/>
</dbReference>
<evidence type="ECO:0000256" key="11">
    <source>
        <dbReference type="ARBA" id="ARBA00023136"/>
    </source>
</evidence>
<evidence type="ECO:0000256" key="2">
    <source>
        <dbReference type="ARBA" id="ARBA00009450"/>
    </source>
</evidence>
<feature type="domain" description="Soluble ligand binding" evidence="16">
    <location>
        <begin position="380"/>
        <end position="431"/>
    </location>
</feature>
<dbReference type="GO" id="GO:0046930">
    <property type="term" value="C:pore complex"/>
    <property type="evidence" value="ECO:0007669"/>
    <property type="project" value="UniProtKB-KW"/>
</dbReference>
<keyword evidence="7" id="KW-0732">Signal</keyword>
<feature type="domain" description="SLBB" evidence="17">
    <location>
        <begin position="261"/>
        <end position="354"/>
    </location>
</feature>
<dbReference type="EMBL" id="DS989887">
    <property type="protein sequence ID" value="EDX70598.1"/>
    <property type="molecule type" value="Genomic_DNA"/>
</dbReference>
<keyword evidence="12" id="KW-0564">Palmitate</keyword>
<name>B4W5D5_9CYAN</name>
<evidence type="ECO:0000259" key="16">
    <source>
        <dbReference type="Pfam" id="PF10531"/>
    </source>
</evidence>
<sequence length="496" mass="53412">MDSWDMSSTDTQKTLSQKTPIVAGLTLLALMVTNSAMPSQAQLPILPENQPVGTTISLTPPISDYTLGGGDRIYVEVFKLPDLSGDYQLPPDGALTLPLIGYVSLQGLTLTEANQLLSNRYAQVLKRPTVTVTLTAPRPLNVVIAGEVNRPGSYLLDLESGVGNQPGVQYPTLPQALEQAGGVTLAANIRRVQIRPSSNRQSAPVRTINLWELVQTGNERQNLTLRDGDTIFVPSLTTINLTEAYQIATSSFAIKPEEPRNVTIVGEVTRPGTYVVIGGNTTDSPFRTGGSPSLTQAIQLAGGIKPTADIRQIRLRRTTKAGAEYEIPVNLWQLLQQGDFTQDAILQDRDTIIVPTATDISPAEATELATATFSPEIIQVSVVGEVIEPGVVEVPPNTPLNQALLAAGGFDQKRAHKHSVELIRLNPDGTVSKRTIPIDFAQGINEQSNPRLQSNDIIVVNRSGTVRVTDTIGTILEPINPVVGILRIFELLGILQ</sequence>
<evidence type="ECO:0000259" key="17">
    <source>
        <dbReference type="Pfam" id="PF22461"/>
    </source>
</evidence>
<evidence type="ECO:0000256" key="8">
    <source>
        <dbReference type="ARBA" id="ARBA00023047"/>
    </source>
</evidence>
<feature type="domain" description="Polysaccharide export protein N-terminal" evidence="15">
    <location>
        <begin position="62"/>
        <end position="134"/>
    </location>
</feature>
<dbReference type="Gene3D" id="3.10.560.10">
    <property type="entry name" value="Outer membrane lipoprotein wza domain like"/>
    <property type="match status" value="3"/>
</dbReference>
<dbReference type="Proteomes" id="UP000003835">
    <property type="component" value="Unassembled WGS sequence"/>
</dbReference>
<comment type="subcellular location">
    <subcellularLocation>
        <location evidence="1">Cell outer membrane</location>
        <topology evidence="1">Multi-pass membrane protein</topology>
    </subcellularLocation>
</comment>
<dbReference type="AlphaFoldDB" id="B4W5D5"/>
<dbReference type="GO" id="GO:0006811">
    <property type="term" value="P:monoatomic ion transport"/>
    <property type="evidence" value="ECO:0007669"/>
    <property type="project" value="UniProtKB-KW"/>
</dbReference>
<accession>B4W5D5</accession>
<dbReference type="InterPro" id="IPR049712">
    <property type="entry name" value="Poly_export"/>
</dbReference>
<keyword evidence="8" id="KW-0625">Polysaccharide transport</keyword>
<gene>
    <name evidence="18" type="ORF">MC7420_917</name>
</gene>
<evidence type="ECO:0000256" key="1">
    <source>
        <dbReference type="ARBA" id="ARBA00004571"/>
    </source>
</evidence>
<dbReference type="PANTHER" id="PTHR33619">
    <property type="entry name" value="POLYSACCHARIDE EXPORT PROTEIN GFCE-RELATED"/>
    <property type="match status" value="1"/>
</dbReference>